<keyword evidence="2" id="KW-0217">Developmental protein</keyword>
<accession>A0AAD5NEP7</accession>
<dbReference type="Pfam" id="PF02519">
    <property type="entry name" value="Auxin_inducible"/>
    <property type="match status" value="1"/>
</dbReference>
<dbReference type="PANTHER" id="PTHR31374">
    <property type="entry name" value="AUXIN-INDUCED PROTEIN-LIKE-RELATED"/>
    <property type="match status" value="1"/>
</dbReference>
<dbReference type="PANTHER" id="PTHR31374:SF19">
    <property type="entry name" value="F8A24.8 PROTEIN"/>
    <property type="match status" value="1"/>
</dbReference>
<dbReference type="InterPro" id="IPR003676">
    <property type="entry name" value="SAUR_fam"/>
</dbReference>
<evidence type="ECO:0000256" key="1">
    <source>
        <dbReference type="ARBA" id="ARBA00006974"/>
    </source>
</evidence>
<dbReference type="AlphaFoldDB" id="A0AAD5NEP7"/>
<dbReference type="EMBL" id="JAJSOW010000108">
    <property type="protein sequence ID" value="KAI9154352.1"/>
    <property type="molecule type" value="Genomic_DNA"/>
</dbReference>
<evidence type="ECO:0000256" key="3">
    <source>
        <dbReference type="ARBA" id="ARBA00022604"/>
    </source>
</evidence>
<organism evidence="4 5">
    <name type="scientific">Acer negundo</name>
    <name type="common">Box elder</name>
    <dbReference type="NCBI Taxonomy" id="4023"/>
    <lineage>
        <taxon>Eukaryota</taxon>
        <taxon>Viridiplantae</taxon>
        <taxon>Streptophyta</taxon>
        <taxon>Embryophyta</taxon>
        <taxon>Tracheophyta</taxon>
        <taxon>Spermatophyta</taxon>
        <taxon>Magnoliopsida</taxon>
        <taxon>eudicotyledons</taxon>
        <taxon>Gunneridae</taxon>
        <taxon>Pentapetalae</taxon>
        <taxon>rosids</taxon>
        <taxon>malvids</taxon>
        <taxon>Sapindales</taxon>
        <taxon>Sapindaceae</taxon>
        <taxon>Hippocastanoideae</taxon>
        <taxon>Acereae</taxon>
        <taxon>Acer</taxon>
    </lineage>
</organism>
<reference evidence="4" key="1">
    <citation type="journal article" date="2022" name="Plant J.">
        <title>Strategies of tolerance reflected in two North American maple genomes.</title>
        <authorList>
            <person name="McEvoy S.L."/>
            <person name="Sezen U.U."/>
            <person name="Trouern-Trend A."/>
            <person name="McMahon S.M."/>
            <person name="Schaberg P.G."/>
            <person name="Yang J."/>
            <person name="Wegrzyn J.L."/>
            <person name="Swenson N.G."/>
        </authorList>
    </citation>
    <scope>NUCLEOTIDE SEQUENCE</scope>
    <source>
        <strain evidence="4">91603</strain>
    </source>
</reference>
<comment type="similarity">
    <text evidence="1">Belongs to the ARG7 family.</text>
</comment>
<name>A0AAD5NEP7_ACENE</name>
<sequence length="128" mass="14739">MESKEERTRGLMKLKLLINRLQRKLLSASREPFLDAIDEGGEIDFEGRITPNDVKRGHFAVVAVKGGQPKRFIVEIDNLSNPAFLELLEQAKEEYGFHQKGVLTVPCRPEELQDVISYKRTRRVSSEW</sequence>
<proteinExistence type="inferred from homology"/>
<dbReference type="GO" id="GO:0009733">
    <property type="term" value="P:response to auxin"/>
    <property type="evidence" value="ECO:0007669"/>
    <property type="project" value="InterPro"/>
</dbReference>
<dbReference type="Proteomes" id="UP001064489">
    <property type="component" value="Chromosome 11"/>
</dbReference>
<evidence type="ECO:0000313" key="4">
    <source>
        <dbReference type="EMBL" id="KAI9154352.1"/>
    </source>
</evidence>
<evidence type="ECO:0000313" key="5">
    <source>
        <dbReference type="Proteomes" id="UP001064489"/>
    </source>
</evidence>
<protein>
    <recommendedName>
        <fullName evidence="6">Small auxin up regulated protein</fullName>
    </recommendedName>
</protein>
<evidence type="ECO:0008006" key="6">
    <source>
        <dbReference type="Google" id="ProtNLM"/>
    </source>
</evidence>
<keyword evidence="5" id="KW-1185">Reference proteome</keyword>
<comment type="caution">
    <text evidence="4">The sequence shown here is derived from an EMBL/GenBank/DDBJ whole genome shotgun (WGS) entry which is preliminary data.</text>
</comment>
<reference evidence="4" key="2">
    <citation type="submission" date="2023-02" db="EMBL/GenBank/DDBJ databases">
        <authorList>
            <person name="Swenson N.G."/>
            <person name="Wegrzyn J.L."/>
            <person name="Mcevoy S.L."/>
        </authorList>
    </citation>
    <scope>NUCLEOTIDE SEQUENCE</scope>
    <source>
        <strain evidence="4">91603</strain>
        <tissue evidence="4">Leaf</tissue>
    </source>
</reference>
<keyword evidence="3" id="KW-0341">Growth regulation</keyword>
<evidence type="ECO:0000256" key="2">
    <source>
        <dbReference type="ARBA" id="ARBA00022473"/>
    </source>
</evidence>
<gene>
    <name evidence="4" type="ORF">LWI28_024893</name>
</gene>